<dbReference type="EMBL" id="JBBPCB010000001">
    <property type="protein sequence ID" value="MEK8179147.1"/>
    <property type="molecule type" value="Genomic_DNA"/>
</dbReference>
<comment type="caution">
    <text evidence="2">The sequence shown here is derived from an EMBL/GenBank/DDBJ whole genome shotgun (WGS) entry which is preliminary data.</text>
</comment>
<gene>
    <name evidence="2" type="ORF">WMW71_02230</name>
</gene>
<evidence type="ECO:0000256" key="1">
    <source>
        <dbReference type="SAM" id="SignalP"/>
    </source>
</evidence>
<sequence>MKPKHTFITLIAIALSPLFSFSQITITNTAEVTKIKQGTTYFAMKDPASPKAAAYVEAIKKAYTLTKVECIKYTDVEKNIAPNNSFVTIGANMTTSNSTLASTETRIYLELWTTNGKYTYDPKKRRHFNQADKISIATIELFADFFAQNNPSALYKMDYDAEGHFKNWGTGVITNYLQQLTTLLNKGTDCLAKTEVANKEALQKMASSTLFIPDYVLTKFAKNSDDESKKYTDKEIFDGITQSYKVLPIAELNDKILTNATPFYYLLFIKTPTEKFVTVTNAQTGEIIYSAYTASATNFKSSDLKELQKATLKK</sequence>
<organism evidence="2 3">
    <name type="scientific">Flavobacterium buctense</name>
    <dbReference type="NCBI Taxonomy" id="1648146"/>
    <lineage>
        <taxon>Bacteria</taxon>
        <taxon>Pseudomonadati</taxon>
        <taxon>Bacteroidota</taxon>
        <taxon>Flavobacteriia</taxon>
        <taxon>Flavobacteriales</taxon>
        <taxon>Flavobacteriaceae</taxon>
        <taxon>Flavobacterium</taxon>
    </lineage>
</organism>
<evidence type="ECO:0000313" key="3">
    <source>
        <dbReference type="Proteomes" id="UP001491349"/>
    </source>
</evidence>
<dbReference type="RefSeq" id="WP_187659278.1">
    <property type="nucleotide sequence ID" value="NZ_JACTAB010000001.1"/>
</dbReference>
<feature type="signal peptide" evidence="1">
    <location>
        <begin position="1"/>
        <end position="22"/>
    </location>
</feature>
<feature type="chain" id="PRO_5045334168" evidence="1">
    <location>
        <begin position="23"/>
        <end position="314"/>
    </location>
</feature>
<keyword evidence="3" id="KW-1185">Reference proteome</keyword>
<accession>A0ABU9E0R2</accession>
<name>A0ABU9E0R2_9FLAO</name>
<evidence type="ECO:0000313" key="2">
    <source>
        <dbReference type="EMBL" id="MEK8179147.1"/>
    </source>
</evidence>
<keyword evidence="1" id="KW-0732">Signal</keyword>
<protein>
    <submittedName>
        <fullName evidence="2">Uncharacterized protein</fullName>
    </submittedName>
</protein>
<reference evidence="2 3" key="1">
    <citation type="submission" date="2024-04" db="EMBL/GenBank/DDBJ databases">
        <title>draft genome sequnece of Flavobacterium buctense JCM 30750.</title>
        <authorList>
            <person name="Kim D.-U."/>
        </authorList>
    </citation>
    <scope>NUCLEOTIDE SEQUENCE [LARGE SCALE GENOMIC DNA]</scope>
    <source>
        <strain evidence="2 3">JCM 30750</strain>
    </source>
</reference>
<proteinExistence type="predicted"/>
<dbReference type="Proteomes" id="UP001491349">
    <property type="component" value="Unassembled WGS sequence"/>
</dbReference>